<dbReference type="PRINTS" id="PR00765">
    <property type="entry name" value="CRBOXYPTASEA"/>
</dbReference>
<comment type="similarity">
    <text evidence="4 17">Belongs to the peptidase M14 family.</text>
</comment>
<evidence type="ECO:0000256" key="15">
    <source>
        <dbReference type="ARBA" id="ARBA00023157"/>
    </source>
</evidence>
<comment type="subcellular location">
    <subcellularLocation>
        <location evidence="3">Secreted</location>
    </subcellularLocation>
</comment>
<evidence type="ECO:0000259" key="19">
    <source>
        <dbReference type="PROSITE" id="PS52035"/>
    </source>
</evidence>
<evidence type="ECO:0000256" key="8">
    <source>
        <dbReference type="ARBA" id="ARBA00022723"/>
    </source>
</evidence>
<dbReference type="InterPro" id="IPR003146">
    <property type="entry name" value="M14A_act_pep"/>
</dbReference>
<keyword evidence="12" id="KW-0843">Virulence</keyword>
<dbReference type="Pfam" id="PF00246">
    <property type="entry name" value="Peptidase_M14"/>
    <property type="match status" value="1"/>
</dbReference>
<keyword evidence="11" id="KW-0862">Zinc</keyword>
<dbReference type="AlphaFoldDB" id="A0A179FJ07"/>
<dbReference type="OrthoDB" id="3626597at2759"/>
<evidence type="ECO:0000256" key="7">
    <source>
        <dbReference type="ARBA" id="ARBA00022670"/>
    </source>
</evidence>
<feature type="compositionally biased region" description="Polar residues" evidence="18">
    <location>
        <begin position="228"/>
        <end position="238"/>
    </location>
</feature>
<comment type="function">
    <text evidence="2">Extracellular metalloprotease that contributes to pathogenicity.</text>
</comment>
<evidence type="ECO:0000256" key="10">
    <source>
        <dbReference type="ARBA" id="ARBA00022801"/>
    </source>
</evidence>
<dbReference type="SMART" id="SM00631">
    <property type="entry name" value="Zn_pept"/>
    <property type="match status" value="1"/>
</dbReference>
<keyword evidence="7" id="KW-0645">Protease</keyword>
<organism evidence="20 21">
    <name type="scientific">Pochonia chlamydosporia 170</name>
    <dbReference type="NCBI Taxonomy" id="1380566"/>
    <lineage>
        <taxon>Eukaryota</taxon>
        <taxon>Fungi</taxon>
        <taxon>Dikarya</taxon>
        <taxon>Ascomycota</taxon>
        <taxon>Pezizomycotina</taxon>
        <taxon>Sordariomycetes</taxon>
        <taxon>Hypocreomycetidae</taxon>
        <taxon>Hypocreales</taxon>
        <taxon>Clavicipitaceae</taxon>
        <taxon>Pochonia</taxon>
    </lineage>
</organism>
<evidence type="ECO:0000313" key="20">
    <source>
        <dbReference type="EMBL" id="OAQ65367.1"/>
    </source>
</evidence>
<dbReference type="EMBL" id="LSBJ02000005">
    <property type="protein sequence ID" value="OAQ65367.1"/>
    <property type="molecule type" value="Genomic_DNA"/>
</dbReference>
<keyword evidence="10" id="KW-0378">Hydrolase</keyword>
<evidence type="ECO:0000313" key="21">
    <source>
        <dbReference type="Proteomes" id="UP000078397"/>
    </source>
</evidence>
<reference evidence="20 21" key="1">
    <citation type="journal article" date="2016" name="PLoS Pathog.">
        <title>Biosynthesis of antibiotic leucinostatins in bio-control fungus Purpureocillium lilacinum and their inhibition on phytophthora revealed by genome mining.</title>
        <authorList>
            <person name="Wang G."/>
            <person name="Liu Z."/>
            <person name="Lin R."/>
            <person name="Li E."/>
            <person name="Mao Z."/>
            <person name="Ling J."/>
            <person name="Yang Y."/>
            <person name="Yin W.B."/>
            <person name="Xie B."/>
        </authorList>
    </citation>
    <scope>NUCLEOTIDE SEQUENCE [LARGE SCALE GENOMIC DNA]</scope>
    <source>
        <strain evidence="20">170</strain>
    </source>
</reference>
<dbReference type="GO" id="GO:0004181">
    <property type="term" value="F:metallocarboxypeptidase activity"/>
    <property type="evidence" value="ECO:0007669"/>
    <property type="project" value="InterPro"/>
</dbReference>
<keyword evidence="8" id="KW-0479">Metal-binding</keyword>
<dbReference type="SUPFAM" id="SSF54897">
    <property type="entry name" value="Protease propeptides/inhibitors"/>
    <property type="match status" value="1"/>
</dbReference>
<evidence type="ECO:0000256" key="2">
    <source>
        <dbReference type="ARBA" id="ARBA00003091"/>
    </source>
</evidence>
<dbReference type="InterPro" id="IPR036990">
    <property type="entry name" value="M14A-like_propep"/>
</dbReference>
<dbReference type="InterPro" id="IPR000834">
    <property type="entry name" value="Peptidase_M14"/>
</dbReference>
<accession>A0A179FJ07</accession>
<dbReference type="Gene3D" id="3.30.70.340">
    <property type="entry name" value="Metallocarboxypeptidase-like"/>
    <property type="match status" value="1"/>
</dbReference>
<dbReference type="GO" id="GO:0006508">
    <property type="term" value="P:proteolysis"/>
    <property type="evidence" value="ECO:0007669"/>
    <property type="project" value="UniProtKB-KW"/>
</dbReference>
<dbReference type="GO" id="GO:0005576">
    <property type="term" value="C:extracellular region"/>
    <property type="evidence" value="ECO:0007669"/>
    <property type="project" value="UniProtKB-SubCell"/>
</dbReference>
<proteinExistence type="inferred from homology"/>
<feature type="domain" description="Peptidase M14" evidence="19">
    <location>
        <begin position="101"/>
        <end position="401"/>
    </location>
</feature>
<evidence type="ECO:0000256" key="16">
    <source>
        <dbReference type="ARBA" id="ARBA00081330"/>
    </source>
</evidence>
<keyword evidence="13" id="KW-0482">Metalloprotease</keyword>
<keyword evidence="14" id="KW-0865">Zymogen</keyword>
<dbReference type="Gene3D" id="3.40.630.10">
    <property type="entry name" value="Zn peptidases"/>
    <property type="match status" value="1"/>
</dbReference>
<evidence type="ECO:0000256" key="18">
    <source>
        <dbReference type="SAM" id="MobiDB-lite"/>
    </source>
</evidence>
<feature type="active site" description="Proton donor/acceptor" evidence="17">
    <location>
        <position position="367"/>
    </location>
</feature>
<evidence type="ECO:0000256" key="17">
    <source>
        <dbReference type="PROSITE-ProRule" id="PRU01379"/>
    </source>
</evidence>
<dbReference type="PROSITE" id="PS52035">
    <property type="entry name" value="PEPTIDASE_M14"/>
    <property type="match status" value="1"/>
</dbReference>
<comment type="cofactor">
    <cofactor evidence="1">
        <name>Zn(2+)</name>
        <dbReference type="ChEBI" id="CHEBI:29105"/>
    </cofactor>
</comment>
<dbReference type="SUPFAM" id="SSF53187">
    <property type="entry name" value="Zn-dependent exopeptidases"/>
    <property type="match status" value="1"/>
</dbReference>
<dbReference type="GeneID" id="28849498"/>
<evidence type="ECO:0000256" key="5">
    <source>
        <dbReference type="ARBA" id="ARBA00022525"/>
    </source>
</evidence>
<dbReference type="KEGG" id="pchm:VFPPC_06475"/>
<keyword evidence="9" id="KW-0732">Signal</keyword>
<protein>
    <recommendedName>
        <fullName evidence="16">Carboxypeptidase M14A</fullName>
    </recommendedName>
</protein>
<evidence type="ECO:0000256" key="9">
    <source>
        <dbReference type="ARBA" id="ARBA00022729"/>
    </source>
</evidence>
<evidence type="ECO:0000256" key="4">
    <source>
        <dbReference type="ARBA" id="ARBA00005988"/>
    </source>
</evidence>
<dbReference type="PANTHER" id="PTHR11705">
    <property type="entry name" value="PROTEASE FAMILY M14 CARBOXYPEPTIDASE A,B"/>
    <property type="match status" value="1"/>
</dbReference>
<dbReference type="GO" id="GO:0008270">
    <property type="term" value="F:zinc ion binding"/>
    <property type="evidence" value="ECO:0007669"/>
    <property type="project" value="InterPro"/>
</dbReference>
<dbReference type="FunFam" id="3.40.630.10:FF:000040">
    <property type="entry name" value="zinc carboxypeptidase"/>
    <property type="match status" value="1"/>
</dbReference>
<dbReference type="RefSeq" id="XP_018142681.1">
    <property type="nucleotide sequence ID" value="XM_018285504.1"/>
</dbReference>
<dbReference type="CDD" id="cd03860">
    <property type="entry name" value="M14_CP_A-B_like"/>
    <property type="match status" value="1"/>
</dbReference>
<name>A0A179FJ07_METCM</name>
<evidence type="ECO:0000256" key="6">
    <source>
        <dbReference type="ARBA" id="ARBA00022645"/>
    </source>
</evidence>
<evidence type="ECO:0000256" key="13">
    <source>
        <dbReference type="ARBA" id="ARBA00023049"/>
    </source>
</evidence>
<keyword evidence="21" id="KW-1185">Reference proteome</keyword>
<sequence length="402" mass="44477">MPAEGKVSYDGYKVFRVPVMENDVPYLQSLIQRLNLSTWKAPKRGAFSDIQVAPSQLGAFERAMRGRSFEVMHEDLGASIADEGNFQAYAAGSANDTYFQSFHSYNDHLQWMRDMAAQYSSNVKVVTSGTTGEGNTITGLHIFGSSGGGAKPAVVFHGTVHAREWIVAMTLEYISKELITKYPTDSAIKAVVDKYDFYIFPIVNVDGFKYSQTTDRMWRKNRGRNQGSTCVGTDNNRNWPHKWDGPGSSTSPCSETYRGASAGNTPEVKSYVSSLQKIKQSQGIKLYIDWHSFGQYFMTPYGYSCSLVPPNNNDLQSLAKGASAAIQRIHGKAFRFGPVCNTIYQVAGGSVDWAQDVLKADNVFTIELRDTGRYGFIAPPAEIVPSGQESFAGAMYLFQNMK</sequence>
<keyword evidence="6 20" id="KW-0121">Carboxypeptidase</keyword>
<dbReference type="PANTHER" id="PTHR11705:SF143">
    <property type="entry name" value="SLL0236 PROTEIN"/>
    <property type="match status" value="1"/>
</dbReference>
<evidence type="ECO:0000256" key="3">
    <source>
        <dbReference type="ARBA" id="ARBA00004613"/>
    </source>
</evidence>
<gene>
    <name evidence="20" type="ORF">VFPPC_06475</name>
</gene>
<keyword evidence="15" id="KW-1015">Disulfide bond</keyword>
<dbReference type="Proteomes" id="UP000078397">
    <property type="component" value="Unassembled WGS sequence"/>
</dbReference>
<evidence type="ECO:0000256" key="11">
    <source>
        <dbReference type="ARBA" id="ARBA00022833"/>
    </source>
</evidence>
<feature type="region of interest" description="Disordered" evidence="18">
    <location>
        <begin position="228"/>
        <end position="247"/>
    </location>
</feature>
<evidence type="ECO:0000256" key="12">
    <source>
        <dbReference type="ARBA" id="ARBA00023026"/>
    </source>
</evidence>
<evidence type="ECO:0000256" key="14">
    <source>
        <dbReference type="ARBA" id="ARBA00023145"/>
    </source>
</evidence>
<evidence type="ECO:0000256" key="1">
    <source>
        <dbReference type="ARBA" id="ARBA00001947"/>
    </source>
</evidence>
<dbReference type="STRING" id="1380566.A0A179FJ07"/>
<dbReference type="Pfam" id="PF02244">
    <property type="entry name" value="Propep_M14"/>
    <property type="match status" value="1"/>
</dbReference>
<keyword evidence="5" id="KW-0964">Secreted</keyword>
<comment type="caution">
    <text evidence="20">The sequence shown here is derived from an EMBL/GenBank/DDBJ whole genome shotgun (WGS) entry which is preliminary data.</text>
</comment>